<dbReference type="AlphaFoldDB" id="A0A2S9WU46"/>
<dbReference type="Gene3D" id="3.40.50.150">
    <property type="entry name" value="Vaccinia Virus protein VP39"/>
    <property type="match status" value="1"/>
</dbReference>
<evidence type="ECO:0000313" key="1">
    <source>
        <dbReference type="EMBL" id="PRP67001.1"/>
    </source>
</evidence>
<dbReference type="PANTHER" id="PTHR43861">
    <property type="entry name" value="TRANS-ACONITATE 2-METHYLTRANSFERASE-RELATED"/>
    <property type="match status" value="1"/>
</dbReference>
<evidence type="ECO:0000313" key="2">
    <source>
        <dbReference type="Proteomes" id="UP000239532"/>
    </source>
</evidence>
<protein>
    <recommendedName>
        <fullName evidence="3">Methyltransferase type 11 domain-containing protein</fullName>
    </recommendedName>
</protein>
<organism evidence="1 2">
    <name type="scientific">Nonlabens agnitus</name>
    <dbReference type="NCBI Taxonomy" id="870484"/>
    <lineage>
        <taxon>Bacteria</taxon>
        <taxon>Pseudomonadati</taxon>
        <taxon>Bacteroidota</taxon>
        <taxon>Flavobacteriia</taxon>
        <taxon>Flavobacteriales</taxon>
        <taxon>Flavobacteriaceae</taxon>
        <taxon>Nonlabens</taxon>
    </lineage>
</organism>
<dbReference type="InterPro" id="IPR029063">
    <property type="entry name" value="SAM-dependent_MTases_sf"/>
</dbReference>
<keyword evidence="2" id="KW-1185">Reference proteome</keyword>
<dbReference type="Proteomes" id="UP000239532">
    <property type="component" value="Unassembled WGS sequence"/>
</dbReference>
<dbReference type="SUPFAM" id="SSF53335">
    <property type="entry name" value="S-adenosyl-L-methionine-dependent methyltransferases"/>
    <property type="match status" value="1"/>
</dbReference>
<proteinExistence type="predicted"/>
<gene>
    <name evidence="1" type="ORF">BST86_07760</name>
</gene>
<dbReference type="PANTHER" id="PTHR43861:SF6">
    <property type="entry name" value="METHYLTRANSFERASE TYPE 11"/>
    <property type="match status" value="1"/>
</dbReference>
<name>A0A2S9WU46_9FLAO</name>
<sequence>MFEARPDKNAFLVKSYETKELISKYKKQLNYDISRFVDGLSEIHLYEDKYTGYQFYYPMDIFGDSAFYEHLQKFDWYYMPWKWEHEYLLNQLDVKDKILEVGAGGLGFIQKISALNVDCIGLELNEKSVDKAKQLGLDVRNESIQAFAAANTECFDVVCSFQVLEHITDVHSFLASKIKCLKKGGRLVICVPNNDSFIKYDEGGILNFPPHHAGRWNRQSLNSIASCFNLQIADVVYEPLQEYHSTWYVRSTSRRLKNNKLINRISKIISIDKIINAYVKRNQSRIRGHSIMFIYKKE</sequence>
<reference evidence="1 2" key="1">
    <citation type="submission" date="2016-11" db="EMBL/GenBank/DDBJ databases">
        <title>Trade-off between light-utilization and light-protection in marine flavobacteria.</title>
        <authorList>
            <person name="Kumagai Y."/>
        </authorList>
    </citation>
    <scope>NUCLEOTIDE SEQUENCE [LARGE SCALE GENOMIC DNA]</scope>
    <source>
        <strain evidence="1 2">JCM 17109</strain>
    </source>
</reference>
<comment type="caution">
    <text evidence="1">The sequence shown here is derived from an EMBL/GenBank/DDBJ whole genome shotgun (WGS) entry which is preliminary data.</text>
</comment>
<dbReference type="EMBL" id="MQUC01000003">
    <property type="protein sequence ID" value="PRP67001.1"/>
    <property type="molecule type" value="Genomic_DNA"/>
</dbReference>
<dbReference type="RefSeq" id="WP_105982781.1">
    <property type="nucleotide sequence ID" value="NZ_MQUC01000003.1"/>
</dbReference>
<dbReference type="OrthoDB" id="3896938at2"/>
<evidence type="ECO:0008006" key="3">
    <source>
        <dbReference type="Google" id="ProtNLM"/>
    </source>
</evidence>
<dbReference type="CDD" id="cd02440">
    <property type="entry name" value="AdoMet_MTases"/>
    <property type="match status" value="1"/>
</dbReference>
<accession>A0A2S9WU46</accession>
<dbReference type="Pfam" id="PF13489">
    <property type="entry name" value="Methyltransf_23"/>
    <property type="match status" value="1"/>
</dbReference>